<feature type="region of interest" description="Disordered" evidence="6">
    <location>
        <begin position="1"/>
        <end position="20"/>
    </location>
</feature>
<dbReference type="SUPFAM" id="SSF53335">
    <property type="entry name" value="S-adenosyl-L-methionine-dependent methyltransferases"/>
    <property type="match status" value="1"/>
</dbReference>
<dbReference type="RefSeq" id="WP_269424310.1">
    <property type="nucleotide sequence ID" value="NZ_JAPWGY010000006.1"/>
</dbReference>
<evidence type="ECO:0000256" key="3">
    <source>
        <dbReference type="ARBA" id="ARBA00022688"/>
    </source>
</evidence>
<dbReference type="PANTHER" id="PTHR43464:SF19">
    <property type="entry name" value="UBIQUINONE BIOSYNTHESIS O-METHYLTRANSFERASE, MITOCHONDRIAL"/>
    <property type="match status" value="1"/>
</dbReference>
<dbReference type="Pfam" id="PF13489">
    <property type="entry name" value="Methyltransf_23"/>
    <property type="match status" value="1"/>
</dbReference>
<evidence type="ECO:0000256" key="2">
    <source>
        <dbReference type="ARBA" id="ARBA00022679"/>
    </source>
</evidence>
<dbReference type="PANTHER" id="PTHR43464">
    <property type="entry name" value="METHYLTRANSFERASE"/>
    <property type="match status" value="1"/>
</dbReference>
<keyword evidence="1 5" id="KW-0489">Methyltransferase</keyword>
<keyword evidence="8" id="KW-1185">Reference proteome</keyword>
<dbReference type="GO" id="GO:0032259">
    <property type="term" value="P:methylation"/>
    <property type="evidence" value="ECO:0007669"/>
    <property type="project" value="UniProtKB-KW"/>
</dbReference>
<comment type="caution">
    <text evidence="7">The sequence shown here is derived from an EMBL/GenBank/DDBJ whole genome shotgun (WGS) entry which is preliminary data.</text>
</comment>
<dbReference type="InterPro" id="IPR029063">
    <property type="entry name" value="SAM-dependent_MTases_sf"/>
</dbReference>
<feature type="binding site" evidence="5">
    <location>
        <position position="151"/>
    </location>
    <ligand>
        <name>S-adenosyl-L-methionine</name>
        <dbReference type="ChEBI" id="CHEBI:59789"/>
    </ligand>
</feature>
<comment type="pathway">
    <text evidence="5">Cofactor biosynthesis; ubiquinone biosynthesis.</text>
</comment>
<evidence type="ECO:0000256" key="6">
    <source>
        <dbReference type="SAM" id="MobiDB-lite"/>
    </source>
</evidence>
<protein>
    <recommendedName>
        <fullName evidence="5">Ubiquinone biosynthesis O-methyltransferase</fullName>
    </recommendedName>
    <alternativeName>
        <fullName evidence="5">2-polyprenyl-6-hydroxyphenol methylase</fullName>
        <ecNumber evidence="5">2.1.1.222</ecNumber>
    </alternativeName>
    <alternativeName>
        <fullName evidence="5">3-demethylubiquinone 3-O-methyltransferase</fullName>
        <ecNumber evidence="5">2.1.1.64</ecNumber>
    </alternativeName>
</protein>
<comment type="similarity">
    <text evidence="5">Belongs to the methyltransferase superfamily. UbiG/COQ3 family.</text>
</comment>
<comment type="catalytic activity">
    <reaction evidence="5">
        <text>a 3-demethylubiquinol + S-adenosyl-L-methionine = a ubiquinol + S-adenosyl-L-homocysteine + H(+)</text>
        <dbReference type="Rhea" id="RHEA:44380"/>
        <dbReference type="Rhea" id="RHEA-COMP:9566"/>
        <dbReference type="Rhea" id="RHEA-COMP:10914"/>
        <dbReference type="ChEBI" id="CHEBI:15378"/>
        <dbReference type="ChEBI" id="CHEBI:17976"/>
        <dbReference type="ChEBI" id="CHEBI:57856"/>
        <dbReference type="ChEBI" id="CHEBI:59789"/>
        <dbReference type="ChEBI" id="CHEBI:84422"/>
        <dbReference type="EC" id="2.1.1.64"/>
    </reaction>
</comment>
<proteinExistence type="inferred from homology"/>
<evidence type="ECO:0000313" key="8">
    <source>
        <dbReference type="Proteomes" id="UP001069802"/>
    </source>
</evidence>
<name>A0ABT4LM08_9PROT</name>
<dbReference type="InterPro" id="IPR010233">
    <property type="entry name" value="UbiG_MeTrfase"/>
</dbReference>
<dbReference type="GO" id="GO:0061542">
    <property type="term" value="F:3-demethylubiquinol 3-O-methyltransferase activity"/>
    <property type="evidence" value="ECO:0007669"/>
    <property type="project" value="UniProtKB-EC"/>
</dbReference>
<comment type="function">
    <text evidence="5">O-methyltransferase that catalyzes the 2 O-methylation steps in the ubiquinone biosynthetic pathway.</text>
</comment>
<feature type="binding site" evidence="5">
    <location>
        <position position="108"/>
    </location>
    <ligand>
        <name>S-adenosyl-L-methionine</name>
        <dbReference type="ChEBI" id="CHEBI:59789"/>
    </ligand>
</feature>
<reference evidence="7" key="1">
    <citation type="submission" date="2022-12" db="EMBL/GenBank/DDBJ databases">
        <title>Bacterial isolates from different developmental stages of Nematostella vectensis.</title>
        <authorList>
            <person name="Fraune S."/>
        </authorList>
    </citation>
    <scope>NUCLEOTIDE SEQUENCE</scope>
    <source>
        <strain evidence="7">G21630-S1</strain>
    </source>
</reference>
<gene>
    <name evidence="5 7" type="primary">ubiG</name>
    <name evidence="7" type="ORF">O4H49_15320</name>
</gene>
<evidence type="ECO:0000256" key="1">
    <source>
        <dbReference type="ARBA" id="ARBA00022603"/>
    </source>
</evidence>
<comment type="catalytic activity">
    <reaction evidence="5">
        <text>a 3-(all-trans-polyprenyl)benzene-1,2-diol + S-adenosyl-L-methionine = a 2-methoxy-6-(all-trans-polyprenyl)phenol + S-adenosyl-L-homocysteine + H(+)</text>
        <dbReference type="Rhea" id="RHEA:31411"/>
        <dbReference type="Rhea" id="RHEA-COMP:9550"/>
        <dbReference type="Rhea" id="RHEA-COMP:9551"/>
        <dbReference type="ChEBI" id="CHEBI:15378"/>
        <dbReference type="ChEBI" id="CHEBI:57856"/>
        <dbReference type="ChEBI" id="CHEBI:59789"/>
        <dbReference type="ChEBI" id="CHEBI:62729"/>
        <dbReference type="ChEBI" id="CHEBI:62731"/>
        <dbReference type="EC" id="2.1.1.222"/>
    </reaction>
</comment>
<dbReference type="Gene3D" id="3.40.50.150">
    <property type="entry name" value="Vaccinia Virus protein VP39"/>
    <property type="match status" value="1"/>
</dbReference>
<dbReference type="EC" id="2.1.1.222" evidence="5"/>
<keyword evidence="4 5" id="KW-0949">S-adenosyl-L-methionine</keyword>
<evidence type="ECO:0000256" key="5">
    <source>
        <dbReference type="HAMAP-Rule" id="MF_00472"/>
    </source>
</evidence>
<keyword evidence="2 5" id="KW-0808">Transferase</keyword>
<dbReference type="Proteomes" id="UP001069802">
    <property type="component" value="Unassembled WGS sequence"/>
</dbReference>
<dbReference type="HAMAP" id="MF_00472">
    <property type="entry name" value="UbiG"/>
    <property type="match status" value="1"/>
</dbReference>
<evidence type="ECO:0000313" key="7">
    <source>
        <dbReference type="EMBL" id="MCZ4282158.1"/>
    </source>
</evidence>
<organism evidence="7 8">
    <name type="scientific">Kiloniella laminariae</name>
    <dbReference type="NCBI Taxonomy" id="454162"/>
    <lineage>
        <taxon>Bacteria</taxon>
        <taxon>Pseudomonadati</taxon>
        <taxon>Pseudomonadota</taxon>
        <taxon>Alphaproteobacteria</taxon>
        <taxon>Rhodospirillales</taxon>
        <taxon>Kiloniellaceae</taxon>
        <taxon>Kiloniella</taxon>
    </lineage>
</organism>
<feature type="binding site" evidence="5">
    <location>
        <position position="56"/>
    </location>
    <ligand>
        <name>S-adenosyl-L-methionine</name>
        <dbReference type="ChEBI" id="CHEBI:59789"/>
    </ligand>
</feature>
<dbReference type="NCBIfam" id="TIGR01983">
    <property type="entry name" value="UbiG"/>
    <property type="match status" value="1"/>
</dbReference>
<dbReference type="CDD" id="cd02440">
    <property type="entry name" value="AdoMet_MTases"/>
    <property type="match status" value="1"/>
</dbReference>
<feature type="binding site" evidence="5">
    <location>
        <position position="87"/>
    </location>
    <ligand>
        <name>S-adenosyl-L-methionine</name>
        <dbReference type="ChEBI" id="CHEBI:59789"/>
    </ligand>
</feature>
<dbReference type="GO" id="GO:0102208">
    <property type="term" value="F:2-polyprenyl-6-hydroxyphenol methylase activity"/>
    <property type="evidence" value="ECO:0007669"/>
    <property type="project" value="UniProtKB-EC"/>
</dbReference>
<sequence length="264" mass="29764">MTMAKKIETTQESPLQDDAAGITVDPQEISKFAAMAEEWWDPLGKFKPLHQLNPVRICYIRDHLAKRHNRDITRRFPLEGLTILDIGCGGGLLSEPLTRLGAKVTSIDASHRNIEIARLHAEETGLVMDYRHMTAEDLVETGAQFDAVINMEVIEHVADVEAYSNSCATLVKPGGVMFGSTLNRTTKSYLLAIVGAEYLLRWVPRGTHEWNKFLRPSEFVDLLRRNGLATQDIMGVVYNPLQDKWFQDAKDLDVNYMLVAEKPL</sequence>
<keyword evidence="3 5" id="KW-0831">Ubiquinone biosynthesis</keyword>
<evidence type="ECO:0000256" key="4">
    <source>
        <dbReference type="ARBA" id="ARBA00022691"/>
    </source>
</evidence>
<dbReference type="EC" id="2.1.1.64" evidence="5"/>
<dbReference type="EMBL" id="JAPWGY010000006">
    <property type="protein sequence ID" value="MCZ4282158.1"/>
    <property type="molecule type" value="Genomic_DNA"/>
</dbReference>
<accession>A0ABT4LM08</accession>